<dbReference type="EMBL" id="JACEIK010002893">
    <property type="protein sequence ID" value="MCD9639352.1"/>
    <property type="molecule type" value="Genomic_DNA"/>
</dbReference>
<protein>
    <recommendedName>
        <fullName evidence="3">FBD domain-containing protein</fullName>
    </recommendedName>
</protein>
<evidence type="ECO:0000313" key="1">
    <source>
        <dbReference type="EMBL" id="MCD9639352.1"/>
    </source>
</evidence>
<gene>
    <name evidence="1" type="ORF">HAX54_023792</name>
</gene>
<evidence type="ECO:0008006" key="3">
    <source>
        <dbReference type="Google" id="ProtNLM"/>
    </source>
</evidence>
<reference evidence="1 2" key="1">
    <citation type="journal article" date="2021" name="BMC Genomics">
        <title>Datura genome reveals duplications of psychoactive alkaloid biosynthetic genes and high mutation rate following tissue culture.</title>
        <authorList>
            <person name="Rajewski A."/>
            <person name="Carter-House D."/>
            <person name="Stajich J."/>
            <person name="Litt A."/>
        </authorList>
    </citation>
    <scope>NUCLEOTIDE SEQUENCE [LARGE SCALE GENOMIC DNA]</scope>
    <source>
        <strain evidence="1">AR-01</strain>
    </source>
</reference>
<sequence length="116" mass="13570">MKPLETIWKLLYHLSLGPAVTNEDEHTRRFKTRNFNDSFSHLETIKIDNLYRLLSENMFVLSLVKYLLNHVTVLEKFVIAATFLGTDAFPDYVEMAQEFQSFPRSSLHASVFFSYS</sequence>
<comment type="caution">
    <text evidence="1">The sequence shown here is derived from an EMBL/GenBank/DDBJ whole genome shotgun (WGS) entry which is preliminary data.</text>
</comment>
<dbReference type="Proteomes" id="UP000823775">
    <property type="component" value="Unassembled WGS sequence"/>
</dbReference>
<keyword evidence="2" id="KW-1185">Reference proteome</keyword>
<organism evidence="1 2">
    <name type="scientific">Datura stramonium</name>
    <name type="common">Jimsonweed</name>
    <name type="synonym">Common thornapple</name>
    <dbReference type="NCBI Taxonomy" id="4076"/>
    <lineage>
        <taxon>Eukaryota</taxon>
        <taxon>Viridiplantae</taxon>
        <taxon>Streptophyta</taxon>
        <taxon>Embryophyta</taxon>
        <taxon>Tracheophyta</taxon>
        <taxon>Spermatophyta</taxon>
        <taxon>Magnoliopsida</taxon>
        <taxon>eudicotyledons</taxon>
        <taxon>Gunneridae</taxon>
        <taxon>Pentapetalae</taxon>
        <taxon>asterids</taxon>
        <taxon>lamiids</taxon>
        <taxon>Solanales</taxon>
        <taxon>Solanaceae</taxon>
        <taxon>Solanoideae</taxon>
        <taxon>Datureae</taxon>
        <taxon>Datura</taxon>
    </lineage>
</organism>
<evidence type="ECO:0000313" key="2">
    <source>
        <dbReference type="Proteomes" id="UP000823775"/>
    </source>
</evidence>
<accession>A0ABS8UZ12</accession>
<proteinExistence type="predicted"/>
<name>A0ABS8UZ12_DATST</name>